<dbReference type="InterPro" id="IPR020471">
    <property type="entry name" value="AKR"/>
</dbReference>
<dbReference type="SUPFAM" id="SSF51430">
    <property type="entry name" value="NAD(P)-linked oxidoreductase"/>
    <property type="match status" value="1"/>
</dbReference>
<sequence length="291" mass="31832">MAPMIYGTAWKEADTARLVYEAVKAGFRSFDTAAMARHYNEAGCGDGLRRAAQEGLVSRSDLYIQTKFSPSDDAFADAARYPDIPSQVRASVQQSLERLRVSDATSDAYLDCVVLHSPYPSRDDTLAAWRALSAFVPDHVRSLGVSNISHAELRALLDPPAGVCAPVVVVQNRFAARERHWDAATRALCAARKITYQGFWTLTANAKEWKTADYVTAVAAGAGVSRVVAWYSLMMAMDIVVLNGTTNVGHMREDLAGMSKIEEWMNTSEGQSIFEESVAVLKRRTGTVSEA</sequence>
<evidence type="ECO:0000259" key="2">
    <source>
        <dbReference type="Pfam" id="PF00248"/>
    </source>
</evidence>
<dbReference type="Gene3D" id="3.20.20.100">
    <property type="entry name" value="NADP-dependent oxidoreductase domain"/>
    <property type="match status" value="1"/>
</dbReference>
<keyword evidence="4" id="KW-1185">Reference proteome</keyword>
<dbReference type="EMBL" id="JANBVN010000167">
    <property type="protein sequence ID" value="KAJ9136975.1"/>
    <property type="molecule type" value="Genomic_DNA"/>
</dbReference>
<keyword evidence="1" id="KW-0560">Oxidoreductase</keyword>
<dbReference type="InterPro" id="IPR036812">
    <property type="entry name" value="NAD(P)_OxRdtase_dom_sf"/>
</dbReference>
<organism evidence="3 4">
    <name type="scientific">Coniochaeta hoffmannii</name>
    <dbReference type="NCBI Taxonomy" id="91930"/>
    <lineage>
        <taxon>Eukaryota</taxon>
        <taxon>Fungi</taxon>
        <taxon>Dikarya</taxon>
        <taxon>Ascomycota</taxon>
        <taxon>Pezizomycotina</taxon>
        <taxon>Sordariomycetes</taxon>
        <taxon>Sordariomycetidae</taxon>
        <taxon>Coniochaetales</taxon>
        <taxon>Coniochaetaceae</taxon>
        <taxon>Coniochaeta</taxon>
    </lineage>
</organism>
<dbReference type="PANTHER" id="PTHR11732">
    <property type="entry name" value="ALDO/KETO REDUCTASE"/>
    <property type="match status" value="1"/>
</dbReference>
<dbReference type="Proteomes" id="UP001174691">
    <property type="component" value="Unassembled WGS sequence"/>
</dbReference>
<dbReference type="GO" id="GO:0016491">
    <property type="term" value="F:oxidoreductase activity"/>
    <property type="evidence" value="ECO:0007669"/>
    <property type="project" value="UniProtKB-KW"/>
</dbReference>
<protein>
    <submittedName>
        <fullName evidence="3">Aldo/keto reductase</fullName>
    </submittedName>
</protein>
<evidence type="ECO:0000313" key="3">
    <source>
        <dbReference type="EMBL" id="KAJ9136975.1"/>
    </source>
</evidence>
<evidence type="ECO:0000313" key="4">
    <source>
        <dbReference type="Proteomes" id="UP001174691"/>
    </source>
</evidence>
<gene>
    <name evidence="3" type="ORF">NKR19_g8373</name>
</gene>
<comment type="caution">
    <text evidence="3">The sequence shown here is derived from an EMBL/GenBank/DDBJ whole genome shotgun (WGS) entry which is preliminary data.</text>
</comment>
<dbReference type="AlphaFoldDB" id="A0AA38RFD4"/>
<reference evidence="3" key="1">
    <citation type="submission" date="2022-07" db="EMBL/GenBank/DDBJ databases">
        <title>Fungi with potential for degradation of polypropylene.</title>
        <authorList>
            <person name="Gostincar C."/>
        </authorList>
    </citation>
    <scope>NUCLEOTIDE SEQUENCE</scope>
    <source>
        <strain evidence="3">EXF-13287</strain>
    </source>
</reference>
<proteinExistence type="predicted"/>
<dbReference type="CDD" id="cd19071">
    <property type="entry name" value="AKR_AKR1-5-like"/>
    <property type="match status" value="1"/>
</dbReference>
<dbReference type="InterPro" id="IPR023210">
    <property type="entry name" value="NADP_OxRdtase_dom"/>
</dbReference>
<name>A0AA38RFD4_9PEZI</name>
<dbReference type="Pfam" id="PF00248">
    <property type="entry name" value="Aldo_ket_red"/>
    <property type="match status" value="1"/>
</dbReference>
<accession>A0AA38RFD4</accession>
<evidence type="ECO:0000256" key="1">
    <source>
        <dbReference type="ARBA" id="ARBA00023002"/>
    </source>
</evidence>
<feature type="domain" description="NADP-dependent oxidoreductase" evidence="2">
    <location>
        <begin position="10"/>
        <end position="192"/>
    </location>
</feature>